<comment type="subcellular location">
    <subcellularLocation>
        <location evidence="1 9">Cell inner membrane</location>
        <topology evidence="1 9">Multi-pass membrane protein</topology>
    </subcellularLocation>
</comment>
<name>A0ABX5WYP5_9GAMM</name>
<evidence type="ECO:0000256" key="5">
    <source>
        <dbReference type="ARBA" id="ARBA00022692"/>
    </source>
</evidence>
<comment type="similarity">
    <text evidence="8 9">Belongs to the TRAP transporter small permease family.</text>
</comment>
<evidence type="ECO:0000313" key="11">
    <source>
        <dbReference type="EMBL" id="QDO83552.1"/>
    </source>
</evidence>
<keyword evidence="12" id="KW-1185">Reference proteome</keyword>
<evidence type="ECO:0000256" key="1">
    <source>
        <dbReference type="ARBA" id="ARBA00004429"/>
    </source>
</evidence>
<dbReference type="PANTHER" id="PTHR35011">
    <property type="entry name" value="2,3-DIKETO-L-GULONATE TRAP TRANSPORTER SMALL PERMEASE PROTEIN YIAM"/>
    <property type="match status" value="1"/>
</dbReference>
<evidence type="ECO:0000313" key="12">
    <source>
        <dbReference type="Proteomes" id="UP000315947"/>
    </source>
</evidence>
<gene>
    <name evidence="11" type="ORF">FM037_10260</name>
</gene>
<feature type="transmembrane region" description="Helical" evidence="9">
    <location>
        <begin position="102"/>
        <end position="120"/>
    </location>
</feature>
<evidence type="ECO:0000259" key="10">
    <source>
        <dbReference type="Pfam" id="PF04290"/>
    </source>
</evidence>
<feature type="domain" description="Tripartite ATP-independent periplasmic transporters DctQ component" evidence="10">
    <location>
        <begin position="40"/>
        <end position="131"/>
    </location>
</feature>
<evidence type="ECO:0000256" key="2">
    <source>
        <dbReference type="ARBA" id="ARBA00022448"/>
    </source>
</evidence>
<feature type="transmembrane region" description="Helical" evidence="9">
    <location>
        <begin position="60"/>
        <end position="81"/>
    </location>
</feature>
<keyword evidence="2 9" id="KW-0813">Transport</keyword>
<feature type="transmembrane region" description="Helical" evidence="9">
    <location>
        <begin position="168"/>
        <end position="189"/>
    </location>
</feature>
<keyword evidence="7 9" id="KW-0472">Membrane</keyword>
<comment type="function">
    <text evidence="9">Part of the tripartite ATP-independent periplasmic (TRAP) transport system.</text>
</comment>
<dbReference type="PANTHER" id="PTHR35011:SF2">
    <property type="entry name" value="2,3-DIKETO-L-GULONATE TRAP TRANSPORTER SMALL PERMEASE PROTEIN YIAM"/>
    <property type="match status" value="1"/>
</dbReference>
<keyword evidence="4 9" id="KW-0997">Cell inner membrane</keyword>
<evidence type="ECO:0000256" key="4">
    <source>
        <dbReference type="ARBA" id="ARBA00022519"/>
    </source>
</evidence>
<proteinExistence type="inferred from homology"/>
<dbReference type="Pfam" id="PF04290">
    <property type="entry name" value="DctQ"/>
    <property type="match status" value="1"/>
</dbReference>
<dbReference type="EMBL" id="CP041614">
    <property type="protein sequence ID" value="QDO83552.1"/>
    <property type="molecule type" value="Genomic_DNA"/>
</dbReference>
<dbReference type="Proteomes" id="UP000315947">
    <property type="component" value="Chromosome"/>
</dbReference>
<comment type="subunit">
    <text evidence="9">The complex comprises the extracytoplasmic solute receptor protein and the two transmembrane proteins.</text>
</comment>
<evidence type="ECO:0000256" key="8">
    <source>
        <dbReference type="ARBA" id="ARBA00038436"/>
    </source>
</evidence>
<keyword evidence="6 9" id="KW-1133">Transmembrane helix</keyword>
<dbReference type="InterPro" id="IPR055348">
    <property type="entry name" value="DctQ"/>
</dbReference>
<sequence length="249" mass="28039">MKAALSGPSPEPPYKGSKAVMNRLFSHFEEGFLNLLITSMTLLVFIEVIARFFFNTGFLWIQELTLTICAWFVLFGMSYGVKVGAHIGVDAFVTKLPKGGRKIAGLIATTICLIYCVMFLKGSWDYLLKMYEIGIPMEDLDLPNLLIKNLDPDFAWDTLRIDVEEPAVPLWLSQSILILGFGLLFLRFFELFIAIVKNKTEGFTLADEAEDSMHLVDTVKEALGLDEDNKAEADKRQNVIQSPNDKDEK</sequence>
<protein>
    <recommendedName>
        <fullName evidence="9">TRAP transporter small permease protein</fullName>
    </recommendedName>
</protein>
<reference evidence="11 12" key="1">
    <citation type="submission" date="2019-07" db="EMBL/GenBank/DDBJ databases">
        <title>Shewanella sp. YLB-06 whole genomic sequence.</title>
        <authorList>
            <person name="Yu L."/>
        </authorList>
    </citation>
    <scope>NUCLEOTIDE SEQUENCE [LARGE SCALE GENOMIC DNA]</scope>
    <source>
        <strain evidence="11 12">YLB-06</strain>
    </source>
</reference>
<accession>A0ABX5WYP5</accession>
<dbReference type="InterPro" id="IPR007387">
    <property type="entry name" value="TRAP_DctQ"/>
</dbReference>
<evidence type="ECO:0000256" key="3">
    <source>
        <dbReference type="ARBA" id="ARBA00022475"/>
    </source>
</evidence>
<evidence type="ECO:0000256" key="7">
    <source>
        <dbReference type="ARBA" id="ARBA00023136"/>
    </source>
</evidence>
<keyword evidence="3" id="KW-1003">Cell membrane</keyword>
<organism evidence="11 12">
    <name type="scientific">Shewanella psychropiezotolerans</name>
    <dbReference type="NCBI Taxonomy" id="2593655"/>
    <lineage>
        <taxon>Bacteria</taxon>
        <taxon>Pseudomonadati</taxon>
        <taxon>Pseudomonadota</taxon>
        <taxon>Gammaproteobacteria</taxon>
        <taxon>Alteromonadales</taxon>
        <taxon>Shewanellaceae</taxon>
        <taxon>Shewanella</taxon>
    </lineage>
</organism>
<keyword evidence="5 9" id="KW-0812">Transmembrane</keyword>
<feature type="transmembrane region" description="Helical" evidence="9">
    <location>
        <begin position="31"/>
        <end position="54"/>
    </location>
</feature>
<evidence type="ECO:0000256" key="6">
    <source>
        <dbReference type="ARBA" id="ARBA00022989"/>
    </source>
</evidence>
<evidence type="ECO:0000256" key="9">
    <source>
        <dbReference type="RuleBase" id="RU369079"/>
    </source>
</evidence>